<feature type="domain" description="DHHA1" evidence="2">
    <location>
        <begin position="352"/>
        <end position="451"/>
    </location>
</feature>
<evidence type="ECO:0000259" key="1">
    <source>
        <dbReference type="Pfam" id="PF01368"/>
    </source>
</evidence>
<organism evidence="4 5">
    <name type="scientific">Methanoliparum thermophilum</name>
    <dbReference type="NCBI Taxonomy" id="2491083"/>
    <lineage>
        <taxon>Archaea</taxon>
        <taxon>Methanobacteriati</taxon>
        <taxon>Methanobacteriota</taxon>
        <taxon>Candidatus Methanoliparia</taxon>
        <taxon>Candidatus Methanoliparales</taxon>
        <taxon>Candidatus Methanoliparaceae</taxon>
        <taxon>Candidatus Methanoliparum</taxon>
    </lineage>
</organism>
<dbReference type="Pfam" id="PF02272">
    <property type="entry name" value="DHHA1"/>
    <property type="match status" value="1"/>
</dbReference>
<dbReference type="EMBL" id="RXIF01000009">
    <property type="protein sequence ID" value="RZN64207.1"/>
    <property type="molecule type" value="Genomic_DNA"/>
</dbReference>
<dbReference type="Gene3D" id="3.10.310.30">
    <property type="match status" value="1"/>
</dbReference>
<dbReference type="GO" id="GO:0004527">
    <property type="term" value="F:exonuclease activity"/>
    <property type="evidence" value="ECO:0007669"/>
    <property type="project" value="UniProtKB-KW"/>
</dbReference>
<evidence type="ECO:0000313" key="4">
    <source>
        <dbReference type="EMBL" id="RZN64207.1"/>
    </source>
</evidence>
<dbReference type="Pfam" id="PF21763">
    <property type="entry name" value="DHH_CID"/>
    <property type="match status" value="1"/>
</dbReference>
<feature type="domain" description="DHH-CID" evidence="3">
    <location>
        <begin position="187"/>
        <end position="256"/>
    </location>
</feature>
<dbReference type="InterPro" id="IPR051673">
    <property type="entry name" value="SSDNA_exonuclease_RecJ"/>
</dbReference>
<reference evidence="4 5" key="1">
    <citation type="journal article" date="2019" name="Nat. Microbiol.">
        <title>Wide diversity of methane and short-chain alkane metabolisms in uncultured archaea.</title>
        <authorList>
            <person name="Borrel G."/>
            <person name="Adam P.S."/>
            <person name="McKay L.J."/>
            <person name="Chen L.X."/>
            <person name="Sierra-Garcia I.N."/>
            <person name="Sieber C.M."/>
            <person name="Letourneur Q."/>
            <person name="Ghozlane A."/>
            <person name="Andersen G.L."/>
            <person name="Li W.J."/>
            <person name="Hallam S.J."/>
            <person name="Muyzer G."/>
            <person name="de Oliveira V.M."/>
            <person name="Inskeep W.P."/>
            <person name="Banfield J.F."/>
            <person name="Gribaldo S."/>
        </authorList>
    </citation>
    <scope>NUCLEOTIDE SEQUENCE [LARGE SCALE GENOMIC DNA]</scope>
    <source>
        <strain evidence="4">NM1a</strain>
    </source>
</reference>
<dbReference type="InterPro" id="IPR003156">
    <property type="entry name" value="DHHA1_dom"/>
</dbReference>
<evidence type="ECO:0000313" key="5">
    <source>
        <dbReference type="Proteomes" id="UP000317158"/>
    </source>
</evidence>
<dbReference type="Proteomes" id="UP000317158">
    <property type="component" value="Unassembled WGS sequence"/>
</dbReference>
<protein>
    <submittedName>
        <fullName evidence="4">DHH family phosphoesterase</fullName>
    </submittedName>
</protein>
<dbReference type="Pfam" id="PF01368">
    <property type="entry name" value="DHH"/>
    <property type="match status" value="1"/>
</dbReference>
<dbReference type="PANTHER" id="PTHR30255:SF2">
    <property type="entry name" value="SINGLE-STRANDED-DNA-SPECIFIC EXONUCLEASE RECJ"/>
    <property type="match status" value="1"/>
</dbReference>
<dbReference type="InterPro" id="IPR001667">
    <property type="entry name" value="DDH_dom"/>
</dbReference>
<feature type="domain" description="DDH" evidence="1">
    <location>
        <begin position="23"/>
        <end position="133"/>
    </location>
</feature>
<dbReference type="GO" id="GO:0003676">
    <property type="term" value="F:nucleic acid binding"/>
    <property type="evidence" value="ECO:0007669"/>
    <property type="project" value="InterPro"/>
</dbReference>
<dbReference type="InterPro" id="IPR038763">
    <property type="entry name" value="DHH_sf"/>
</dbReference>
<evidence type="ECO:0000259" key="3">
    <source>
        <dbReference type="Pfam" id="PF21763"/>
    </source>
</evidence>
<proteinExistence type="predicted"/>
<dbReference type="PANTHER" id="PTHR30255">
    <property type="entry name" value="SINGLE-STRANDED-DNA-SPECIFIC EXONUCLEASE RECJ"/>
    <property type="match status" value="1"/>
</dbReference>
<sequence length="454" mass="51702">MKKDIISYSQEFADKILSSKRKFTLVSHIDADGISSMAIMARTLKKEKIKFKGLFLRQLDDLTIKKIQRDDSIKLFLDLGSGQQELLRNYQFNKEDILIIDHHIPQGDYYDQFNSHMFNEEKISASGLCYLVSRSINDNYDLSKLAVVGAVGDMMANETNRLEGVMREILDDGVKEGIIEVTNDLSIYGISTRPIHIMLEYLDDPYIDGLTDNAVECVNLLSDLQIPIRDQEDWRVWEDLTKEEKMKIQSAISSRLSTEDLKKLLGEEYIFKDERRRTPLRNAKEFSTLLNACGRWVKPKTGLYVCLGDRDRYYEDALIMLKNHKRVIRDLFNHILKEGVVELDAIQYIDVKDYFPDTIIGIGAGMVLSKVNRKKPIIIIGDIIGEKDVRKVSARSNYEQVKMGVNLQKAIISAAESFGGGGGGHSIAAGGHIPKGCEKEFLLRMDEYIKEQIS</sequence>
<dbReference type="Gene3D" id="3.90.1640.30">
    <property type="match status" value="1"/>
</dbReference>
<evidence type="ECO:0000259" key="2">
    <source>
        <dbReference type="Pfam" id="PF02272"/>
    </source>
</evidence>
<dbReference type="InterPro" id="IPR048515">
    <property type="entry name" value="DHH_CID"/>
</dbReference>
<dbReference type="SUPFAM" id="SSF64182">
    <property type="entry name" value="DHH phosphoesterases"/>
    <property type="match status" value="1"/>
</dbReference>
<comment type="caution">
    <text evidence="4">The sequence shown here is derived from an EMBL/GenBank/DDBJ whole genome shotgun (WGS) entry which is preliminary data.</text>
</comment>
<gene>
    <name evidence="4" type="ORF">EF806_05155</name>
</gene>
<accession>A0A520KRE3</accession>
<name>A0A520KRE3_METT2</name>
<dbReference type="AlphaFoldDB" id="A0A520KRE3"/>